<proteinExistence type="predicted"/>
<feature type="compositionally biased region" description="Low complexity" evidence="1">
    <location>
        <begin position="384"/>
        <end position="397"/>
    </location>
</feature>
<accession>A0A812Q0Y7</accession>
<gene>
    <name evidence="2" type="ORF">SPIL2461_LOCUS8872</name>
</gene>
<feature type="region of interest" description="Disordered" evidence="1">
    <location>
        <begin position="668"/>
        <end position="731"/>
    </location>
</feature>
<reference evidence="2" key="1">
    <citation type="submission" date="2021-02" db="EMBL/GenBank/DDBJ databases">
        <authorList>
            <person name="Dougan E. K."/>
            <person name="Rhodes N."/>
            <person name="Thang M."/>
            <person name="Chan C."/>
        </authorList>
    </citation>
    <scope>NUCLEOTIDE SEQUENCE</scope>
</reference>
<feature type="compositionally biased region" description="Basic residues" evidence="1">
    <location>
        <begin position="336"/>
        <end position="345"/>
    </location>
</feature>
<feature type="region of interest" description="Disordered" evidence="1">
    <location>
        <begin position="439"/>
        <end position="464"/>
    </location>
</feature>
<feature type="compositionally biased region" description="Low complexity" evidence="1">
    <location>
        <begin position="17"/>
        <end position="34"/>
    </location>
</feature>
<keyword evidence="3" id="KW-1185">Reference proteome</keyword>
<evidence type="ECO:0000256" key="1">
    <source>
        <dbReference type="SAM" id="MobiDB-lite"/>
    </source>
</evidence>
<feature type="region of interest" description="Disordered" evidence="1">
    <location>
        <begin position="1"/>
        <end position="36"/>
    </location>
</feature>
<feature type="region of interest" description="Disordered" evidence="1">
    <location>
        <begin position="335"/>
        <end position="365"/>
    </location>
</feature>
<comment type="caution">
    <text evidence="2">The sequence shown here is derived from an EMBL/GenBank/DDBJ whole genome shotgun (WGS) entry which is preliminary data.</text>
</comment>
<evidence type="ECO:0000313" key="3">
    <source>
        <dbReference type="Proteomes" id="UP000649617"/>
    </source>
</evidence>
<dbReference type="AlphaFoldDB" id="A0A812Q0Y7"/>
<feature type="region of interest" description="Disordered" evidence="1">
    <location>
        <begin position="383"/>
        <end position="403"/>
    </location>
</feature>
<feature type="compositionally biased region" description="Polar residues" evidence="1">
    <location>
        <begin position="669"/>
        <end position="679"/>
    </location>
</feature>
<protein>
    <submittedName>
        <fullName evidence="2">Uncharacterized protein</fullName>
    </submittedName>
</protein>
<evidence type="ECO:0000313" key="2">
    <source>
        <dbReference type="EMBL" id="CAE7366917.1"/>
    </source>
</evidence>
<sequence>MSRAPSADARQERRRSSSCARSSALPSRRPSSALEDYPQTAVTRAIYHHARAYLAKAGPANNAREKCCRAVCAVRSAARAVILESTVIQIVLRCVEQTKQRQARQADEMWRRLAGDVRFLFGGHRDIDSVAIAETLAEMLSGFDGADDVRSRFLNVAKSFNNSEVALKQLQVSFGNNLEGLHAMRSDFDRFTAEIIRLVSLLEGDCNSMRVQLQRTLKSPRQRVNRNMFGGLEKLGKGRMMLHDHIASLLSTLEHDLCDTPLAAMVQVAQDVNDHIVKQLNESGNLQVLHGREDEQEADLSATTDEPTSPTKVVTDLFQVLRPCVFEAADASSKGKLIHPQRKAPKGVEQEPCKPEARVIVSPSSPVRPPVDVLYARAQLARDSGGPSTAASGSSTAFDQAQAGKSSKSSTAALGCVLPSAELSPGAIEQRAQRLPKLKPLPHVPLDPEQSCPSKELSNRSINSTTRENLTEARAMMPPTMLPGYVEQGTEHMNLSTSTASVPAGPTNNCGDCDGALRRLRGSGGPQSEQAGRTEEAHGAMIMPGCMQSSASSTGGHMDGAANGVTFSHQAQEKLQGPIESAQFADKPWLGHEALTNRHTTPEKDSLRQLDQLQAGGQGTQALYRLSPVGFRSMSQPNLEAKDLLEVSSDNIRSSYDDGGLLMQEHRLPQTSQGVTSLACSEDTGTESRPAHAMASTSKGKDGRRSSSLPLNSEPRRLRQSGPSALGGRAVPESAEFARFMASEREGHSAF</sequence>
<dbReference type="EMBL" id="CAJNIZ010014836">
    <property type="protein sequence ID" value="CAE7366917.1"/>
    <property type="molecule type" value="Genomic_DNA"/>
</dbReference>
<dbReference type="Proteomes" id="UP000649617">
    <property type="component" value="Unassembled WGS sequence"/>
</dbReference>
<organism evidence="2 3">
    <name type="scientific">Symbiodinium pilosum</name>
    <name type="common">Dinoflagellate</name>
    <dbReference type="NCBI Taxonomy" id="2952"/>
    <lineage>
        <taxon>Eukaryota</taxon>
        <taxon>Sar</taxon>
        <taxon>Alveolata</taxon>
        <taxon>Dinophyceae</taxon>
        <taxon>Suessiales</taxon>
        <taxon>Symbiodiniaceae</taxon>
        <taxon>Symbiodinium</taxon>
    </lineage>
</organism>
<feature type="compositionally biased region" description="Basic and acidic residues" evidence="1">
    <location>
        <begin position="346"/>
        <end position="357"/>
    </location>
</feature>
<name>A0A812Q0Y7_SYMPI</name>